<dbReference type="InterPro" id="IPR020904">
    <property type="entry name" value="Sc_DH/Rdtase_CS"/>
</dbReference>
<dbReference type="Gene3D" id="3.40.50.720">
    <property type="entry name" value="NAD(P)-binding Rossmann-like Domain"/>
    <property type="match status" value="1"/>
</dbReference>
<organism evidence="2 3">
    <name type="scientific">Paenibacillus baimaensis</name>
    <dbReference type="NCBI Taxonomy" id="2982185"/>
    <lineage>
        <taxon>Bacteria</taxon>
        <taxon>Bacillati</taxon>
        <taxon>Bacillota</taxon>
        <taxon>Bacilli</taxon>
        <taxon>Bacillales</taxon>
        <taxon>Paenibacillaceae</taxon>
        <taxon>Paenibacillus</taxon>
    </lineage>
</organism>
<dbReference type="PROSITE" id="PS00061">
    <property type="entry name" value="ADH_SHORT"/>
    <property type="match status" value="1"/>
</dbReference>
<dbReference type="EC" id="1.1.1.100" evidence="2"/>
<dbReference type="EMBL" id="JAOQIO010000103">
    <property type="protein sequence ID" value="MCU6796439.1"/>
    <property type="molecule type" value="Genomic_DNA"/>
</dbReference>
<dbReference type="RefSeq" id="WP_262687259.1">
    <property type="nucleotide sequence ID" value="NZ_JAOQIO010000103.1"/>
</dbReference>
<dbReference type="NCBIfam" id="NF009466">
    <property type="entry name" value="PRK12826.1-2"/>
    <property type="match status" value="1"/>
</dbReference>
<keyword evidence="2" id="KW-0560">Oxidoreductase</keyword>
<evidence type="ECO:0000313" key="2">
    <source>
        <dbReference type="EMBL" id="MCU6796439.1"/>
    </source>
</evidence>
<dbReference type="PRINTS" id="PR00081">
    <property type="entry name" value="GDHRDH"/>
</dbReference>
<dbReference type="PANTHER" id="PTHR42879">
    <property type="entry name" value="3-OXOACYL-(ACYL-CARRIER-PROTEIN) REDUCTASE"/>
    <property type="match status" value="1"/>
</dbReference>
<dbReference type="InterPro" id="IPR002347">
    <property type="entry name" value="SDR_fam"/>
</dbReference>
<dbReference type="SUPFAM" id="SSF51735">
    <property type="entry name" value="NAD(P)-binding Rossmann-fold domains"/>
    <property type="match status" value="1"/>
</dbReference>
<comment type="caution">
    <text evidence="2">The sequence shown here is derived from an EMBL/GenBank/DDBJ whole genome shotgun (WGS) entry which is preliminary data.</text>
</comment>
<evidence type="ECO:0000313" key="3">
    <source>
        <dbReference type="Proteomes" id="UP001652445"/>
    </source>
</evidence>
<protein>
    <submittedName>
        <fullName evidence="2">3-oxoacyl-ACP reductase FabG</fullName>
        <ecNumber evidence="2">1.1.1.100</ecNumber>
    </submittedName>
</protein>
<dbReference type="CDD" id="cd05233">
    <property type="entry name" value="SDR_c"/>
    <property type="match status" value="1"/>
</dbReference>
<comment type="similarity">
    <text evidence="1">Belongs to the short-chain dehydrogenases/reductases (SDR) family.</text>
</comment>
<reference evidence="2 3" key="1">
    <citation type="submission" date="2022-09" db="EMBL/GenBank/DDBJ databases">
        <authorList>
            <person name="Han X.L."/>
            <person name="Wang Q."/>
            <person name="Lu T."/>
        </authorList>
    </citation>
    <scope>NUCLEOTIDE SEQUENCE [LARGE SCALE GENOMIC DNA]</scope>
    <source>
        <strain evidence="2 3">WQ 127069</strain>
    </source>
</reference>
<dbReference type="Pfam" id="PF13561">
    <property type="entry name" value="adh_short_C2"/>
    <property type="match status" value="1"/>
</dbReference>
<dbReference type="GO" id="GO:0004316">
    <property type="term" value="F:3-oxoacyl-[acyl-carrier-protein] reductase (NADPH) activity"/>
    <property type="evidence" value="ECO:0007669"/>
    <property type="project" value="UniProtKB-EC"/>
</dbReference>
<dbReference type="InterPro" id="IPR036291">
    <property type="entry name" value="NAD(P)-bd_dom_sf"/>
</dbReference>
<dbReference type="PANTHER" id="PTHR42879:SF2">
    <property type="entry name" value="3-OXOACYL-[ACYL-CARRIER-PROTEIN] REDUCTASE FABG"/>
    <property type="match status" value="1"/>
</dbReference>
<keyword evidence="3" id="KW-1185">Reference proteome</keyword>
<name>A0ABT2UP61_9BACL</name>
<dbReference type="PRINTS" id="PR00080">
    <property type="entry name" value="SDRFAMILY"/>
</dbReference>
<accession>A0ABT2UP61</accession>
<sequence>MQIAVVTGGGRGIGAAITEKLASENFFVILIVNKSLDPARTIVDNIRSNGGQAEIIQCDVSNGHDIKQTMAAIQDQWGTPSILVNNAGVGGPYHAIDQVSEEEWDWIMNTNVKSMFLFSKYVLPQMKEQGYGRIINLSSIFGVWGGANSAVYSTSKHAILGLTKSIAAEWGPYGITCNAISPGYVKTEMGIQEEQVTDHLARVLERSPVKAIVGTKDIADMVNYLAGPSGSMINGASFVIDGGLSAHAGI</sequence>
<gene>
    <name evidence="2" type="primary">fabG</name>
    <name evidence="2" type="ORF">OB236_30375</name>
</gene>
<evidence type="ECO:0000256" key="1">
    <source>
        <dbReference type="ARBA" id="ARBA00006484"/>
    </source>
</evidence>
<dbReference type="InterPro" id="IPR050259">
    <property type="entry name" value="SDR"/>
</dbReference>
<dbReference type="Proteomes" id="UP001652445">
    <property type="component" value="Unassembled WGS sequence"/>
</dbReference>
<proteinExistence type="inferred from homology"/>